<reference evidence="8 9" key="1">
    <citation type="submission" date="2024-06" db="EMBL/GenBank/DDBJ databases">
        <title>The Natural Products Discovery Center: Release of the First 8490 Sequenced Strains for Exploring Actinobacteria Biosynthetic Diversity.</title>
        <authorList>
            <person name="Kalkreuter E."/>
            <person name="Kautsar S.A."/>
            <person name="Yang D."/>
            <person name="Bader C.D."/>
            <person name="Teijaro C.N."/>
            <person name="Fluegel L."/>
            <person name="Davis C.M."/>
            <person name="Simpson J.R."/>
            <person name="Lauterbach L."/>
            <person name="Steele A.D."/>
            <person name="Gui C."/>
            <person name="Meng S."/>
            <person name="Li G."/>
            <person name="Viehrig K."/>
            <person name="Ye F."/>
            <person name="Su P."/>
            <person name="Kiefer A.F."/>
            <person name="Nichols A."/>
            <person name="Cepeda A.J."/>
            <person name="Yan W."/>
            <person name="Fan B."/>
            <person name="Jiang Y."/>
            <person name="Adhikari A."/>
            <person name="Zheng C.-J."/>
            <person name="Schuster L."/>
            <person name="Cowan T.M."/>
            <person name="Smanski M.J."/>
            <person name="Chevrette M.G."/>
            <person name="De Carvalho L.P.S."/>
            <person name="Shen B."/>
        </authorList>
    </citation>
    <scope>NUCLEOTIDE SEQUENCE [LARGE SCALE GENOMIC DNA]</scope>
    <source>
        <strain evidence="8 9">NPDC052768</strain>
    </source>
</reference>
<feature type="transmembrane region" description="Helical" evidence="6">
    <location>
        <begin position="212"/>
        <end position="234"/>
    </location>
</feature>
<keyword evidence="2" id="KW-1003">Cell membrane</keyword>
<evidence type="ECO:0000256" key="3">
    <source>
        <dbReference type="ARBA" id="ARBA00022692"/>
    </source>
</evidence>
<feature type="transmembrane region" description="Helical" evidence="6">
    <location>
        <begin position="168"/>
        <end position="191"/>
    </location>
</feature>
<feature type="transmembrane region" description="Helical" evidence="6">
    <location>
        <begin position="140"/>
        <end position="162"/>
    </location>
</feature>
<feature type="transmembrane region" description="Helical" evidence="6">
    <location>
        <begin position="107"/>
        <end position="128"/>
    </location>
</feature>
<name>A0ABV3JMS2_9ACTN</name>
<feature type="transmembrane region" description="Helical" evidence="6">
    <location>
        <begin position="56"/>
        <end position="75"/>
    </location>
</feature>
<keyword evidence="5 6" id="KW-0472">Membrane</keyword>
<dbReference type="SUPFAM" id="SSF103473">
    <property type="entry name" value="MFS general substrate transporter"/>
    <property type="match status" value="1"/>
</dbReference>
<dbReference type="InterPro" id="IPR020846">
    <property type="entry name" value="MFS_dom"/>
</dbReference>
<feature type="transmembrane region" description="Helical" evidence="6">
    <location>
        <begin position="246"/>
        <end position="269"/>
    </location>
</feature>
<dbReference type="CDD" id="cd17324">
    <property type="entry name" value="MFS_NepI_like"/>
    <property type="match status" value="1"/>
</dbReference>
<evidence type="ECO:0000259" key="7">
    <source>
        <dbReference type="PROSITE" id="PS50850"/>
    </source>
</evidence>
<keyword evidence="4 6" id="KW-1133">Transmembrane helix</keyword>
<evidence type="ECO:0000256" key="5">
    <source>
        <dbReference type="ARBA" id="ARBA00023136"/>
    </source>
</evidence>
<organism evidence="8 9">
    <name type="scientific">Streptomyces werraensis</name>
    <dbReference type="NCBI Taxonomy" id="68284"/>
    <lineage>
        <taxon>Bacteria</taxon>
        <taxon>Bacillati</taxon>
        <taxon>Actinomycetota</taxon>
        <taxon>Actinomycetes</taxon>
        <taxon>Kitasatosporales</taxon>
        <taxon>Streptomycetaceae</taxon>
        <taxon>Streptomyces</taxon>
    </lineage>
</organism>
<feature type="transmembrane region" description="Helical" evidence="6">
    <location>
        <begin position="276"/>
        <end position="293"/>
    </location>
</feature>
<dbReference type="PANTHER" id="PTHR43124">
    <property type="entry name" value="PURINE EFFLUX PUMP PBUE"/>
    <property type="match status" value="1"/>
</dbReference>
<protein>
    <submittedName>
        <fullName evidence="8">MFS transporter</fullName>
    </submittedName>
</protein>
<evidence type="ECO:0000256" key="4">
    <source>
        <dbReference type="ARBA" id="ARBA00022989"/>
    </source>
</evidence>
<dbReference type="InterPro" id="IPR011701">
    <property type="entry name" value="MFS"/>
</dbReference>
<feature type="transmembrane region" description="Helical" evidence="6">
    <location>
        <begin position="340"/>
        <end position="359"/>
    </location>
</feature>
<accession>A0ABV3JMS2</accession>
<evidence type="ECO:0000256" key="6">
    <source>
        <dbReference type="SAM" id="Phobius"/>
    </source>
</evidence>
<evidence type="ECO:0000256" key="2">
    <source>
        <dbReference type="ARBA" id="ARBA00022475"/>
    </source>
</evidence>
<evidence type="ECO:0000256" key="1">
    <source>
        <dbReference type="ARBA" id="ARBA00004651"/>
    </source>
</evidence>
<comment type="caution">
    <text evidence="8">The sequence shown here is derived from an EMBL/GenBank/DDBJ whole genome shotgun (WGS) entry which is preliminary data.</text>
</comment>
<dbReference type="Proteomes" id="UP001552527">
    <property type="component" value="Unassembled WGS sequence"/>
</dbReference>
<dbReference type="InterPro" id="IPR036259">
    <property type="entry name" value="MFS_trans_sf"/>
</dbReference>
<feature type="domain" description="Major facilitator superfamily (MFS) profile" evidence="7">
    <location>
        <begin position="8"/>
        <end position="386"/>
    </location>
</feature>
<dbReference type="EMBL" id="JBFATE010000016">
    <property type="protein sequence ID" value="MEV5249473.1"/>
    <property type="molecule type" value="Genomic_DNA"/>
</dbReference>
<keyword evidence="3 6" id="KW-0812">Transmembrane</keyword>
<feature type="transmembrane region" description="Helical" evidence="6">
    <location>
        <begin position="82"/>
        <end position="101"/>
    </location>
</feature>
<sequence length="404" mass="41979">MSLTEARVTSRMPMAGLLALFTAGLITTLTEALPAGVLPQMSADIGVSEPVAGQTVSIYAIGTLLTAIPVALATSSWPRRRLLVTALAGFLLANLVTALSGDFTLTMAARFVAGVSSGVTWGLIGGYSQRLVSDAHKGRAMAIAMAGTPVALSFGIPVGTYLGQVVGWRMTFGIVTILSALLIIWTVLKLPDFAGQRADERLKMRDVLRLRGLRTVLLVTGAYVIAHSVLYTYASSFLGSIGMEEHVQYVLLVFGVLSVVSIWLTGLLMDNHHRKLVICSIGLFALAALALGVANDSSIAVYLATAMWGLAFGGVATLFQSASMNAAGKAADFAQSMLVTMWNIGIAGGGVIGGALLAGLGAQSLTWAVVVVMAPIMLVVVKSVTHAFPTAAVRAARETTQGAG</sequence>
<proteinExistence type="predicted"/>
<gene>
    <name evidence="8" type="ORF">AB0K95_30030</name>
</gene>
<evidence type="ECO:0000313" key="8">
    <source>
        <dbReference type="EMBL" id="MEV5249473.1"/>
    </source>
</evidence>
<dbReference type="PROSITE" id="PS50850">
    <property type="entry name" value="MFS"/>
    <property type="match status" value="1"/>
</dbReference>
<dbReference type="InterPro" id="IPR050189">
    <property type="entry name" value="MFS_Efflux_Transporters"/>
</dbReference>
<dbReference type="PANTHER" id="PTHR43124:SF3">
    <property type="entry name" value="CHLORAMPHENICOL EFFLUX PUMP RV0191"/>
    <property type="match status" value="1"/>
</dbReference>
<dbReference type="RefSeq" id="WP_364026556.1">
    <property type="nucleotide sequence ID" value="NZ_JBFATD010000016.1"/>
</dbReference>
<comment type="subcellular location">
    <subcellularLocation>
        <location evidence="1">Cell membrane</location>
        <topology evidence="1">Multi-pass membrane protein</topology>
    </subcellularLocation>
</comment>
<evidence type="ECO:0000313" key="9">
    <source>
        <dbReference type="Proteomes" id="UP001552527"/>
    </source>
</evidence>
<keyword evidence="9" id="KW-1185">Reference proteome</keyword>
<dbReference type="Gene3D" id="1.20.1250.20">
    <property type="entry name" value="MFS general substrate transporter like domains"/>
    <property type="match status" value="1"/>
</dbReference>
<feature type="transmembrane region" description="Helical" evidence="6">
    <location>
        <begin position="365"/>
        <end position="384"/>
    </location>
</feature>
<feature type="transmembrane region" description="Helical" evidence="6">
    <location>
        <begin position="299"/>
        <end position="319"/>
    </location>
</feature>
<dbReference type="Pfam" id="PF07690">
    <property type="entry name" value="MFS_1"/>
    <property type="match status" value="1"/>
</dbReference>